<accession>A0A7S2ZBF4</accession>
<evidence type="ECO:0000313" key="3">
    <source>
        <dbReference type="EMBL" id="CAE0034246.1"/>
    </source>
</evidence>
<sequence length="327" mass="37574">MAGKWFLLFTCIFGASMGCICLERPQLERLERQDWAYTVLVSRVFHGIHKVGIGQVDAYEVYIQGIQKRSIYMGRDFIGVKTFIYTPDICKANLSTGKIYTVGGNVINRQLKSFTVCDKPILLSTNEHPGINFKPCSAIGCSIWNNGYNDYHCDMRQNFIKKVPGVPSEDNEPYCKSTKFEYARNKCFKGCKRFFDGCNVCTCKSNGKFEACTKKFCFPGSLQEPRCIEPEGCPLQFCPHGKRCKLVRSKHNPCGKLVVVWDQTYKCDPLSEWNEWERKNCLKKADNYDELGCLWQQCCKLSPPGFQGWRKRKYCNKSAFCLKCKYA</sequence>
<feature type="signal peptide" evidence="1">
    <location>
        <begin position="1"/>
        <end position="18"/>
    </location>
</feature>
<gene>
    <name evidence="3" type="ORF">RMAR00112_LOCUS2190</name>
</gene>
<dbReference type="PROSITE" id="PS51257">
    <property type="entry name" value="PROKAR_LIPOPROTEIN"/>
    <property type="match status" value="1"/>
</dbReference>
<reference evidence="3" key="1">
    <citation type="submission" date="2021-01" db="EMBL/GenBank/DDBJ databases">
        <authorList>
            <person name="Corre E."/>
            <person name="Pelletier E."/>
            <person name="Niang G."/>
            <person name="Scheremetjew M."/>
            <person name="Finn R."/>
            <person name="Kale V."/>
            <person name="Holt S."/>
            <person name="Cochrane G."/>
            <person name="Meng A."/>
            <person name="Brown T."/>
            <person name="Cohen L."/>
        </authorList>
    </citation>
    <scope>NUCLEOTIDE SEQUENCE</scope>
    <source>
        <strain evidence="3">CCMP 769</strain>
    </source>
</reference>
<feature type="domain" description="Pacifastin" evidence="2">
    <location>
        <begin position="184"/>
        <end position="220"/>
    </location>
</feature>
<dbReference type="EMBL" id="HBHW01002928">
    <property type="protein sequence ID" value="CAE0034246.1"/>
    <property type="molecule type" value="Transcribed_RNA"/>
</dbReference>
<name>A0A7S2ZBF4_9RHOD</name>
<dbReference type="InterPro" id="IPR008037">
    <property type="entry name" value="Pacifastin_dom"/>
</dbReference>
<proteinExistence type="predicted"/>
<dbReference type="GO" id="GO:0030414">
    <property type="term" value="F:peptidase inhibitor activity"/>
    <property type="evidence" value="ECO:0007669"/>
    <property type="project" value="InterPro"/>
</dbReference>
<dbReference type="AlphaFoldDB" id="A0A7S2ZBF4"/>
<evidence type="ECO:0000256" key="1">
    <source>
        <dbReference type="SAM" id="SignalP"/>
    </source>
</evidence>
<dbReference type="PROSITE" id="PS51446">
    <property type="entry name" value="PACIFASTIN"/>
    <property type="match status" value="1"/>
</dbReference>
<feature type="chain" id="PRO_5031275969" description="Pacifastin domain-containing protein" evidence="1">
    <location>
        <begin position="19"/>
        <end position="327"/>
    </location>
</feature>
<protein>
    <recommendedName>
        <fullName evidence="2">Pacifastin domain-containing protein</fullName>
    </recommendedName>
</protein>
<organism evidence="3">
    <name type="scientific">Rhodosorus marinus</name>
    <dbReference type="NCBI Taxonomy" id="101924"/>
    <lineage>
        <taxon>Eukaryota</taxon>
        <taxon>Rhodophyta</taxon>
        <taxon>Stylonematophyceae</taxon>
        <taxon>Stylonematales</taxon>
        <taxon>Stylonemataceae</taxon>
        <taxon>Rhodosorus</taxon>
    </lineage>
</organism>
<evidence type="ECO:0000259" key="2">
    <source>
        <dbReference type="PROSITE" id="PS51446"/>
    </source>
</evidence>
<keyword evidence="1" id="KW-0732">Signal</keyword>